<accession>A0AAX4B218</accession>
<proteinExistence type="predicted"/>
<protein>
    <submittedName>
        <fullName evidence="1">RICIN domain-containing protein</fullName>
    </submittedName>
</protein>
<evidence type="ECO:0000313" key="1">
    <source>
        <dbReference type="EMBL" id="WNL50607.1"/>
    </source>
</evidence>
<dbReference type="Gene3D" id="2.80.10.50">
    <property type="match status" value="1"/>
</dbReference>
<dbReference type="Proteomes" id="UP001432215">
    <property type="component" value="Segment"/>
</dbReference>
<dbReference type="EMBL" id="OR351070">
    <property type="protein sequence ID" value="WNL50607.1"/>
    <property type="molecule type" value="Genomic_DNA"/>
</dbReference>
<dbReference type="CDD" id="cd00161">
    <property type="entry name" value="beta-trefoil_Ricin-like"/>
    <property type="match status" value="1"/>
</dbReference>
<evidence type="ECO:0000313" key="2">
    <source>
        <dbReference type="Proteomes" id="UP001432215"/>
    </source>
</evidence>
<reference evidence="1" key="1">
    <citation type="submission" date="2023-07" db="EMBL/GenBank/DDBJ databases">
        <title>Prophages of P. aeruginosa: insights into their role through their activity, abundance and persistence.</title>
        <authorList>
            <person name="Kyrkou I."/>
        </authorList>
    </citation>
    <scope>NUCLEOTIDE SEQUENCE</scope>
</reference>
<sequence length="152" mass="16897">MQGASKMGTYLFQYAQDKDYVLGVTDENSNAKVVLRKAKGTPYRYILWDVDQDSGVITLNSSGGQLAIDPQGENLSSQTLLTLAVVKTGAQSQRFDMVTKPLYILSVPEPGLCIDNQDRVVKDGNPIWLYEFNGSQAQQWIPQRLSFAKADF</sequence>
<organism evidence="1 2">
    <name type="scientific">Pseudomonas phage Riah</name>
    <dbReference type="NCBI Taxonomy" id="3075860"/>
    <lineage>
        <taxon>Viruses</taxon>
        <taxon>Duplodnaviria</taxon>
        <taxon>Heunggongvirae</taxon>
        <taxon>Uroviricota</taxon>
        <taxon>Caudoviricetes</taxon>
    </lineage>
</organism>
<dbReference type="SUPFAM" id="SSF50370">
    <property type="entry name" value="Ricin B-like lectins"/>
    <property type="match status" value="1"/>
</dbReference>
<dbReference type="InterPro" id="IPR035992">
    <property type="entry name" value="Ricin_B-like_lectins"/>
</dbReference>
<dbReference type="PROSITE" id="PS50231">
    <property type="entry name" value="RICIN_B_LECTIN"/>
    <property type="match status" value="1"/>
</dbReference>
<name>A0AAX4B218_9CAUD</name>